<dbReference type="GO" id="GO:0008237">
    <property type="term" value="F:metallopeptidase activity"/>
    <property type="evidence" value="ECO:0007669"/>
    <property type="project" value="InterPro"/>
</dbReference>
<dbReference type="OrthoDB" id="9778516at2"/>
<proteinExistence type="predicted"/>
<evidence type="ECO:0000313" key="4">
    <source>
        <dbReference type="Proteomes" id="UP000282184"/>
    </source>
</evidence>
<organism evidence="3 4">
    <name type="scientific">Hymenobacter gummosus</name>
    <dbReference type="NCBI Taxonomy" id="1776032"/>
    <lineage>
        <taxon>Bacteria</taxon>
        <taxon>Pseudomonadati</taxon>
        <taxon>Bacteroidota</taxon>
        <taxon>Cytophagia</taxon>
        <taxon>Cytophagales</taxon>
        <taxon>Hymenobacteraceae</taxon>
        <taxon>Hymenobacter</taxon>
    </lineage>
</organism>
<dbReference type="RefSeq" id="WP_126693481.1">
    <property type="nucleotide sequence ID" value="NZ_RXOF01000006.1"/>
</dbReference>
<gene>
    <name evidence="3" type="ORF">EJV47_12455</name>
</gene>
<comment type="caution">
    <text evidence="3">The sequence shown here is derived from an EMBL/GenBank/DDBJ whole genome shotgun (WGS) entry which is preliminary data.</text>
</comment>
<dbReference type="InterPro" id="IPR027268">
    <property type="entry name" value="Peptidase_M4/M1_CTD_sf"/>
</dbReference>
<protein>
    <submittedName>
        <fullName evidence="3">Peptidase</fullName>
    </submittedName>
</protein>
<dbReference type="EMBL" id="RXOF01000006">
    <property type="protein sequence ID" value="RTQ49622.1"/>
    <property type="molecule type" value="Genomic_DNA"/>
</dbReference>
<dbReference type="InterPro" id="IPR014782">
    <property type="entry name" value="Peptidase_M1_dom"/>
</dbReference>
<feature type="domain" description="Peptidase M1 membrane alanine aminopeptidase" evidence="2">
    <location>
        <begin position="292"/>
        <end position="411"/>
    </location>
</feature>
<feature type="signal peptide" evidence="1">
    <location>
        <begin position="1"/>
        <end position="17"/>
    </location>
</feature>
<evidence type="ECO:0000256" key="1">
    <source>
        <dbReference type="SAM" id="SignalP"/>
    </source>
</evidence>
<evidence type="ECO:0000313" key="3">
    <source>
        <dbReference type="EMBL" id="RTQ49622.1"/>
    </source>
</evidence>
<sequence>MKLLLLLAGLLPLLAPAQSRLDYQVHYSPQLAAEGLRVQVQARTTRPADSTYFHFANEVWGEKDLLRCLTGLTGAEPGYRFRVVPDSSRIVVYHPRGRDVRFSYRVKQDAAQYTKAQFSRPYVADTYFHVLGESLFAVPEALTKTAVEDPEMRATVRWVGFPPDFRLHNTFAAGATEQTFRGKLWTEFYRSLYVGGDYRLQQFSLQNRTVYLAQRGQWTEYTDARVLEAVRQALTAQRAFWQDAGPASYTVFLSPTVTTADTSWHGQSMKGSSLHQGFVLQSTNNPYNNWDLLRYILNHEMLHQWIGGQIGAAHEELNYWFTEGFTDYYAFKNRLRSGDLTMEQWVQSFNEDVLQRLYRNAERNQPNYLIKDNYWKSSSFGKLPYRRGAVFALWLDHQILRRSGYTRSLDDMMRELLHLCRQPGQKYTDELFLTLAQRYLREDISYEYQKYMLDGADLPLRPEDLVEGLTVDNSGKVPVLKLNGPAAPLRERYLNENPAARPMARQ</sequence>
<keyword evidence="4" id="KW-1185">Reference proteome</keyword>
<dbReference type="Proteomes" id="UP000282184">
    <property type="component" value="Unassembled WGS sequence"/>
</dbReference>
<dbReference type="GO" id="GO:0008270">
    <property type="term" value="F:zinc ion binding"/>
    <property type="evidence" value="ECO:0007669"/>
    <property type="project" value="InterPro"/>
</dbReference>
<reference evidence="3 4" key="1">
    <citation type="submission" date="2018-12" db="EMBL/GenBank/DDBJ databases">
        <title>Hymenobacter gummosus sp. nov., isolated from a spring.</title>
        <authorList>
            <person name="Nie L."/>
        </authorList>
    </citation>
    <scope>NUCLEOTIDE SEQUENCE [LARGE SCALE GENOMIC DNA]</scope>
    <source>
        <strain evidence="3 4">KCTC 52166</strain>
    </source>
</reference>
<dbReference type="SUPFAM" id="SSF55486">
    <property type="entry name" value="Metalloproteases ('zincins'), catalytic domain"/>
    <property type="match status" value="1"/>
</dbReference>
<feature type="chain" id="PRO_5018578803" evidence="1">
    <location>
        <begin position="18"/>
        <end position="506"/>
    </location>
</feature>
<evidence type="ECO:0000259" key="2">
    <source>
        <dbReference type="Pfam" id="PF01433"/>
    </source>
</evidence>
<accession>A0A3S0JE06</accession>
<dbReference type="Pfam" id="PF01433">
    <property type="entry name" value="Peptidase_M1"/>
    <property type="match status" value="1"/>
</dbReference>
<dbReference type="Gene3D" id="1.10.390.10">
    <property type="entry name" value="Neutral Protease Domain 2"/>
    <property type="match status" value="1"/>
</dbReference>
<name>A0A3S0JE06_9BACT</name>
<keyword evidence="1" id="KW-0732">Signal</keyword>
<dbReference type="AlphaFoldDB" id="A0A3S0JE06"/>